<keyword evidence="1" id="KW-0812">Transmembrane</keyword>
<reference evidence="2" key="1">
    <citation type="submission" date="2020-10" db="EMBL/GenBank/DDBJ databases">
        <title>Taxonomic study of unclassified bacteria belonging to the class Ktedonobacteria.</title>
        <authorList>
            <person name="Yabe S."/>
            <person name="Wang C.M."/>
            <person name="Zheng Y."/>
            <person name="Sakai Y."/>
            <person name="Cavaletti L."/>
            <person name="Monciardini P."/>
            <person name="Donadio S."/>
        </authorList>
    </citation>
    <scope>NUCLEOTIDE SEQUENCE</scope>
    <source>
        <strain evidence="2">ID150040</strain>
    </source>
</reference>
<keyword evidence="1" id="KW-1133">Transmembrane helix</keyword>
<sequence length="207" mass="23226">MNTQTRNRFNTALRVGRVLWKLYGLAWFAIILPVVFYTGIALCLAMGTLYVAIFGPIGGAILLLAAILTVLFRHKLAHEIAKYFDRSLKLVAFECIACCGLLLAATCLHFPLNPLWYGLASLLANTLLEGRWEVSVSTENNDDELSVYVETLFWLWFAVSWIFVLIYGIHPGHTSMSLLLISLGLVAGSFLEATRKYFFARHKKSCT</sequence>
<evidence type="ECO:0000313" key="2">
    <source>
        <dbReference type="EMBL" id="GHO93645.1"/>
    </source>
</evidence>
<evidence type="ECO:0000313" key="3">
    <source>
        <dbReference type="Proteomes" id="UP000597444"/>
    </source>
</evidence>
<comment type="caution">
    <text evidence="2">The sequence shown here is derived from an EMBL/GenBank/DDBJ whole genome shotgun (WGS) entry which is preliminary data.</text>
</comment>
<feature type="transmembrane region" description="Helical" evidence="1">
    <location>
        <begin position="151"/>
        <end position="169"/>
    </location>
</feature>
<evidence type="ECO:0000256" key="1">
    <source>
        <dbReference type="SAM" id="Phobius"/>
    </source>
</evidence>
<gene>
    <name evidence="2" type="ORF">KSF_036930</name>
</gene>
<protein>
    <submittedName>
        <fullName evidence="2">Uncharacterized protein</fullName>
    </submittedName>
</protein>
<organism evidence="2 3">
    <name type="scientific">Reticulibacter mediterranei</name>
    <dbReference type="NCBI Taxonomy" id="2778369"/>
    <lineage>
        <taxon>Bacteria</taxon>
        <taxon>Bacillati</taxon>
        <taxon>Chloroflexota</taxon>
        <taxon>Ktedonobacteria</taxon>
        <taxon>Ktedonobacterales</taxon>
        <taxon>Reticulibacteraceae</taxon>
        <taxon>Reticulibacter</taxon>
    </lineage>
</organism>
<dbReference type="AlphaFoldDB" id="A0A8J3IMZ3"/>
<accession>A0A8J3IMZ3</accession>
<feature type="transmembrane region" description="Helical" evidence="1">
    <location>
        <begin position="176"/>
        <end position="194"/>
    </location>
</feature>
<name>A0A8J3IMZ3_9CHLR</name>
<keyword evidence="3" id="KW-1185">Reference proteome</keyword>
<dbReference type="EMBL" id="BNJK01000001">
    <property type="protein sequence ID" value="GHO93645.1"/>
    <property type="molecule type" value="Genomic_DNA"/>
</dbReference>
<proteinExistence type="predicted"/>
<dbReference type="Proteomes" id="UP000597444">
    <property type="component" value="Unassembled WGS sequence"/>
</dbReference>
<feature type="transmembrane region" description="Helical" evidence="1">
    <location>
        <begin position="48"/>
        <end position="71"/>
    </location>
</feature>
<dbReference type="RefSeq" id="WP_220204419.1">
    <property type="nucleotide sequence ID" value="NZ_BNJK01000001.1"/>
</dbReference>
<keyword evidence="1" id="KW-0472">Membrane</keyword>
<feature type="transmembrane region" description="Helical" evidence="1">
    <location>
        <begin position="20"/>
        <end position="42"/>
    </location>
</feature>
<feature type="transmembrane region" description="Helical" evidence="1">
    <location>
        <begin position="91"/>
        <end position="112"/>
    </location>
</feature>